<keyword evidence="6 8" id="KW-0408">Iron</keyword>
<feature type="domain" description="MTTase N-terminal" evidence="11">
    <location>
        <begin position="85"/>
        <end position="195"/>
    </location>
</feature>
<keyword evidence="13" id="KW-0687">Ribonucleoprotein</keyword>
<dbReference type="InterPro" id="IPR006638">
    <property type="entry name" value="Elp3/MiaA/NifB-like_rSAM"/>
</dbReference>
<evidence type="ECO:0000256" key="9">
    <source>
        <dbReference type="SAM" id="MobiDB-lite"/>
    </source>
</evidence>
<dbReference type="SFLD" id="SFLDG01082">
    <property type="entry name" value="B12-binding_domain_containing"/>
    <property type="match status" value="1"/>
</dbReference>
<protein>
    <recommendedName>
        <fullName evidence="8">Ribosomal protein uS12 methylthiotransferase RimO</fullName>
        <shortName evidence="8">uS12 MTTase</shortName>
        <shortName evidence="8">uS12 methylthiotransferase</shortName>
        <ecNumber evidence="8">2.8.4.4</ecNumber>
    </recommendedName>
    <alternativeName>
        <fullName evidence="8">Ribosomal protein uS12 (aspartate-C(3))-methylthiotransferase</fullName>
    </alternativeName>
    <alternativeName>
        <fullName evidence="8">Ribosome maturation factor RimO</fullName>
    </alternativeName>
</protein>
<feature type="region of interest" description="Disordered" evidence="9">
    <location>
        <begin position="36"/>
        <end position="71"/>
    </location>
</feature>
<comment type="subcellular location">
    <subcellularLocation>
        <location evidence="8">Cytoplasm</location>
    </subcellularLocation>
</comment>
<accession>A0ABV0D1F1</accession>
<feature type="domain" description="Radical SAM core" evidence="12">
    <location>
        <begin position="219"/>
        <end position="456"/>
    </location>
</feature>
<evidence type="ECO:0000313" key="13">
    <source>
        <dbReference type="EMBL" id="MEN8624496.1"/>
    </source>
</evidence>
<dbReference type="GO" id="GO:0103039">
    <property type="term" value="F:protein methylthiotransferase activity"/>
    <property type="evidence" value="ECO:0007669"/>
    <property type="project" value="UniProtKB-EC"/>
</dbReference>
<dbReference type="InterPro" id="IPR007197">
    <property type="entry name" value="rSAM"/>
</dbReference>
<dbReference type="PROSITE" id="PS01278">
    <property type="entry name" value="MTTASE_RADICAL"/>
    <property type="match status" value="1"/>
</dbReference>
<feature type="binding site" evidence="8">
    <location>
        <position position="237"/>
    </location>
    <ligand>
        <name>[4Fe-4S] cluster</name>
        <dbReference type="ChEBI" id="CHEBI:49883"/>
        <label>2</label>
        <note>4Fe-4S-S-AdoMet</note>
    </ligand>
</feature>
<dbReference type="SFLD" id="SFLDF00274">
    <property type="entry name" value="ribosomal_protein_S12_methylth"/>
    <property type="match status" value="1"/>
</dbReference>
<comment type="cofactor">
    <cofactor evidence="8">
        <name>[4Fe-4S] cluster</name>
        <dbReference type="ChEBI" id="CHEBI:49883"/>
    </cofactor>
    <text evidence="8">Binds 2 [4Fe-4S] clusters. One cluster is coordinated with 3 cysteines and an exchangeable S-adenosyl-L-methionine.</text>
</comment>
<keyword evidence="13" id="KW-0689">Ribosomal protein</keyword>
<feature type="binding site" evidence="8">
    <location>
        <position position="240"/>
    </location>
    <ligand>
        <name>[4Fe-4S] cluster</name>
        <dbReference type="ChEBI" id="CHEBI:49883"/>
        <label>2</label>
        <note>4Fe-4S-S-AdoMet</note>
    </ligand>
</feature>
<evidence type="ECO:0000256" key="1">
    <source>
        <dbReference type="ARBA" id="ARBA00022485"/>
    </source>
</evidence>
<keyword evidence="5 8" id="KW-0479">Metal-binding</keyword>
<keyword evidence="3 8" id="KW-0808">Transferase</keyword>
<dbReference type="Gene3D" id="3.40.50.12160">
    <property type="entry name" value="Methylthiotransferase, N-terminal domain"/>
    <property type="match status" value="1"/>
</dbReference>
<dbReference type="InterPro" id="IPR005840">
    <property type="entry name" value="Ribosomal_uS12_MeSTrfase_RimO"/>
</dbReference>
<dbReference type="SMART" id="SM00729">
    <property type="entry name" value="Elp3"/>
    <property type="match status" value="1"/>
</dbReference>
<organism evidence="13 14">
    <name type="scientific">Psychrobacter proteolyticus</name>
    <dbReference type="NCBI Taxonomy" id="147825"/>
    <lineage>
        <taxon>Bacteria</taxon>
        <taxon>Pseudomonadati</taxon>
        <taxon>Pseudomonadota</taxon>
        <taxon>Gammaproteobacteria</taxon>
        <taxon>Moraxellales</taxon>
        <taxon>Moraxellaceae</taxon>
        <taxon>Psychrobacter</taxon>
    </lineage>
</organism>
<feature type="binding site" evidence="8">
    <location>
        <position position="159"/>
    </location>
    <ligand>
        <name>[4Fe-4S] cluster</name>
        <dbReference type="ChEBI" id="CHEBI:49883"/>
        <label>1</label>
    </ligand>
</feature>
<name>A0ABV0D1F1_9GAMM</name>
<evidence type="ECO:0000256" key="6">
    <source>
        <dbReference type="ARBA" id="ARBA00023004"/>
    </source>
</evidence>
<evidence type="ECO:0000259" key="11">
    <source>
        <dbReference type="PROSITE" id="PS51449"/>
    </source>
</evidence>
<evidence type="ECO:0000256" key="4">
    <source>
        <dbReference type="ARBA" id="ARBA00022691"/>
    </source>
</evidence>
<dbReference type="RefSeq" id="WP_347161807.1">
    <property type="nucleotide sequence ID" value="NZ_JBDLOB010000001.1"/>
</dbReference>
<dbReference type="HAMAP" id="MF_01865">
    <property type="entry name" value="MTTase_RimO"/>
    <property type="match status" value="1"/>
</dbReference>
<dbReference type="EMBL" id="JBDLOB010000001">
    <property type="protein sequence ID" value="MEN8624496.1"/>
    <property type="molecule type" value="Genomic_DNA"/>
</dbReference>
<dbReference type="SFLD" id="SFLDG01061">
    <property type="entry name" value="methylthiotransferase"/>
    <property type="match status" value="1"/>
</dbReference>
<evidence type="ECO:0000313" key="14">
    <source>
        <dbReference type="Proteomes" id="UP001414441"/>
    </source>
</evidence>
<dbReference type="InterPro" id="IPR058240">
    <property type="entry name" value="rSAM_sf"/>
</dbReference>
<keyword evidence="2 8" id="KW-0963">Cytoplasm</keyword>
<dbReference type="CDD" id="cd01335">
    <property type="entry name" value="Radical_SAM"/>
    <property type="match status" value="1"/>
</dbReference>
<dbReference type="Pfam" id="PF18693">
    <property type="entry name" value="TRAM_2"/>
    <property type="match status" value="1"/>
</dbReference>
<dbReference type="InterPro" id="IPR013848">
    <property type="entry name" value="Methylthiotransferase_N"/>
</dbReference>
<dbReference type="InterPro" id="IPR012340">
    <property type="entry name" value="NA-bd_OB-fold"/>
</dbReference>
<dbReference type="Pfam" id="PF04055">
    <property type="entry name" value="Radical_SAM"/>
    <property type="match status" value="1"/>
</dbReference>
<dbReference type="InterPro" id="IPR020612">
    <property type="entry name" value="Methylthiotransferase_CS"/>
</dbReference>
<keyword evidence="4 8" id="KW-0949">S-adenosyl-L-methionine</keyword>
<evidence type="ECO:0000259" key="12">
    <source>
        <dbReference type="PROSITE" id="PS51918"/>
    </source>
</evidence>
<evidence type="ECO:0000256" key="2">
    <source>
        <dbReference type="ARBA" id="ARBA00022490"/>
    </source>
</evidence>
<dbReference type="PANTHER" id="PTHR43837">
    <property type="entry name" value="RIBOSOMAL PROTEIN S12 METHYLTHIOTRANSFERASE RIMO"/>
    <property type="match status" value="1"/>
</dbReference>
<sequence>MSKTSTESVNTTATAPLSAVKDTATIFNPAAPTIVQAQSQADASQTDTKQPYHHKANHNQNRSVAQSSDVTTANATATMPVSAAPKIGFVSLGCPKALVDSERIITELSRDGYQVASDYDGADLVVVNTCGFIESAVQESLDAIGEAISKNGKVIVTGCLGKEADKIREMHPAVLAVTGAHAYDEVITAVAQHVPKPNRSQDANYDPKIDLINEAGIKLTPSHYAYLKISEGCNHRCTFCIIPSLRGDLVSRPIDNVMNEALALKKAGVKELLIISQDTSAYGLDLKYKTSFWNGMPLKSKFYDLCQALNDLGIWVRLHYVYPYPHVDKVVELMGEKKLLPYLDIPFQHASHRILKAMKRPAHSENTLARIKAWRDICPDIVIRSTFVVGFPGETEEDFQCLLDWLVEARLDRVGAFTYSEVEGAVANDLPDHVPEDVKQSRYERLMALQQDISAQKLQEKVGKTLTVLVDEIDSDENIAICRSYADAPEIDGHVYVDDINEQVKVGQFLTVTIDDASEYDLFASYQG</sequence>
<evidence type="ECO:0000256" key="8">
    <source>
        <dbReference type="HAMAP-Rule" id="MF_01865"/>
    </source>
</evidence>
<feature type="domain" description="TRAM" evidence="10">
    <location>
        <begin position="459"/>
        <end position="528"/>
    </location>
</feature>
<dbReference type="InterPro" id="IPR038135">
    <property type="entry name" value="Methylthiotransferase_N_sf"/>
</dbReference>
<feature type="binding site" evidence="8">
    <location>
        <position position="233"/>
    </location>
    <ligand>
        <name>[4Fe-4S] cluster</name>
        <dbReference type="ChEBI" id="CHEBI:49883"/>
        <label>2</label>
        <note>4Fe-4S-S-AdoMet</note>
    </ligand>
</feature>
<dbReference type="Pfam" id="PF00919">
    <property type="entry name" value="UPF0004"/>
    <property type="match status" value="1"/>
</dbReference>
<feature type="compositionally biased region" description="Low complexity" evidence="9">
    <location>
        <begin position="36"/>
        <end position="48"/>
    </location>
</feature>
<keyword evidence="7 8" id="KW-0411">Iron-sulfur</keyword>
<keyword evidence="1 8" id="KW-0004">4Fe-4S</keyword>
<dbReference type="GO" id="GO:0005840">
    <property type="term" value="C:ribosome"/>
    <property type="evidence" value="ECO:0007669"/>
    <property type="project" value="UniProtKB-KW"/>
</dbReference>
<gene>
    <name evidence="8 13" type="primary">rimO</name>
    <name evidence="13" type="ORF">ABFV72_00575</name>
</gene>
<evidence type="ECO:0000256" key="5">
    <source>
        <dbReference type="ARBA" id="ARBA00022723"/>
    </source>
</evidence>
<comment type="function">
    <text evidence="8">Catalyzes the methylthiolation of an aspartic acid residue of ribosomal protein uS12.</text>
</comment>
<comment type="catalytic activity">
    <reaction evidence="8">
        <text>L-aspartate(89)-[ribosomal protein uS12]-hydrogen + (sulfur carrier)-SH + AH2 + 2 S-adenosyl-L-methionine = 3-methylsulfanyl-L-aspartate(89)-[ribosomal protein uS12]-hydrogen + (sulfur carrier)-H + 5'-deoxyadenosine + L-methionine + A + S-adenosyl-L-homocysteine + 2 H(+)</text>
        <dbReference type="Rhea" id="RHEA:37087"/>
        <dbReference type="Rhea" id="RHEA-COMP:10460"/>
        <dbReference type="Rhea" id="RHEA-COMP:10461"/>
        <dbReference type="Rhea" id="RHEA-COMP:14737"/>
        <dbReference type="Rhea" id="RHEA-COMP:14739"/>
        <dbReference type="ChEBI" id="CHEBI:13193"/>
        <dbReference type="ChEBI" id="CHEBI:15378"/>
        <dbReference type="ChEBI" id="CHEBI:17319"/>
        <dbReference type="ChEBI" id="CHEBI:17499"/>
        <dbReference type="ChEBI" id="CHEBI:29917"/>
        <dbReference type="ChEBI" id="CHEBI:29961"/>
        <dbReference type="ChEBI" id="CHEBI:57844"/>
        <dbReference type="ChEBI" id="CHEBI:57856"/>
        <dbReference type="ChEBI" id="CHEBI:59789"/>
        <dbReference type="ChEBI" id="CHEBI:64428"/>
        <dbReference type="ChEBI" id="CHEBI:73599"/>
        <dbReference type="EC" id="2.8.4.4"/>
    </reaction>
</comment>
<dbReference type="NCBIfam" id="TIGR00089">
    <property type="entry name" value="MiaB/RimO family radical SAM methylthiotransferase"/>
    <property type="match status" value="1"/>
</dbReference>
<comment type="similarity">
    <text evidence="8">Belongs to the methylthiotransferase family. RimO subfamily.</text>
</comment>
<dbReference type="NCBIfam" id="TIGR01125">
    <property type="entry name" value="30S ribosomal protein S12 methylthiotransferase RimO"/>
    <property type="match status" value="1"/>
</dbReference>
<dbReference type="InterPro" id="IPR005839">
    <property type="entry name" value="Methylthiotransferase"/>
</dbReference>
<dbReference type="PANTHER" id="PTHR43837:SF1">
    <property type="entry name" value="RIBOSOMAL PROTEIN US12 METHYLTHIOTRANSFERASE RIMO"/>
    <property type="match status" value="1"/>
</dbReference>
<comment type="caution">
    <text evidence="13">The sequence shown here is derived from an EMBL/GenBank/DDBJ whole genome shotgun (WGS) entry which is preliminary data.</text>
</comment>
<feature type="binding site" evidence="8">
    <location>
        <position position="94"/>
    </location>
    <ligand>
        <name>[4Fe-4S] cluster</name>
        <dbReference type="ChEBI" id="CHEBI:49883"/>
        <label>1</label>
    </ligand>
</feature>
<dbReference type="PROSITE" id="PS51918">
    <property type="entry name" value="RADICAL_SAM"/>
    <property type="match status" value="1"/>
</dbReference>
<dbReference type="PROSITE" id="PS50926">
    <property type="entry name" value="TRAM"/>
    <property type="match status" value="1"/>
</dbReference>
<evidence type="ECO:0000259" key="10">
    <source>
        <dbReference type="PROSITE" id="PS50926"/>
    </source>
</evidence>
<evidence type="ECO:0000256" key="7">
    <source>
        <dbReference type="ARBA" id="ARBA00023014"/>
    </source>
</evidence>
<dbReference type="Gene3D" id="2.40.50.140">
    <property type="entry name" value="Nucleic acid-binding proteins"/>
    <property type="match status" value="1"/>
</dbReference>
<dbReference type="Gene3D" id="3.80.30.20">
    <property type="entry name" value="tm_1862 like domain"/>
    <property type="match status" value="1"/>
</dbReference>
<dbReference type="InterPro" id="IPR023404">
    <property type="entry name" value="rSAM_horseshoe"/>
</dbReference>
<keyword evidence="14" id="KW-1185">Reference proteome</keyword>
<dbReference type="InterPro" id="IPR002792">
    <property type="entry name" value="TRAM_dom"/>
</dbReference>
<feature type="compositionally biased region" description="Polar residues" evidence="9">
    <location>
        <begin position="58"/>
        <end position="71"/>
    </location>
</feature>
<proteinExistence type="inferred from homology"/>
<dbReference type="PROSITE" id="PS51449">
    <property type="entry name" value="MTTASE_N"/>
    <property type="match status" value="1"/>
</dbReference>
<dbReference type="Proteomes" id="UP001414441">
    <property type="component" value="Unassembled WGS sequence"/>
</dbReference>
<dbReference type="EC" id="2.8.4.4" evidence="8"/>
<dbReference type="SFLD" id="SFLDS00029">
    <property type="entry name" value="Radical_SAM"/>
    <property type="match status" value="1"/>
</dbReference>
<reference evidence="13 14" key="1">
    <citation type="submission" date="2024-05" db="EMBL/GenBank/DDBJ databases">
        <title>Genome sequencing of Marine Estuary Bacteria, Pseudoalteromonas distincta strain FA, Psychrobacter proteolyticus strain EA, and Shewanella baltica strain CA.</title>
        <authorList>
            <person name="Dieffenbach S.A."/>
            <person name="Maclea K.S."/>
        </authorList>
    </citation>
    <scope>NUCLEOTIDE SEQUENCE [LARGE SCALE GENOMIC DNA]</scope>
    <source>
        <strain evidence="13 14">EA</strain>
    </source>
</reference>
<dbReference type="SUPFAM" id="SSF102114">
    <property type="entry name" value="Radical SAM enzymes"/>
    <property type="match status" value="1"/>
</dbReference>
<evidence type="ECO:0000256" key="3">
    <source>
        <dbReference type="ARBA" id="ARBA00022679"/>
    </source>
</evidence>
<feature type="binding site" evidence="8">
    <location>
        <position position="130"/>
    </location>
    <ligand>
        <name>[4Fe-4S] cluster</name>
        <dbReference type="ChEBI" id="CHEBI:49883"/>
        <label>1</label>
    </ligand>
</feature>